<evidence type="ECO:0000313" key="1">
    <source>
        <dbReference type="EMBL" id="GAA5506995.1"/>
    </source>
</evidence>
<organism evidence="1 2">
    <name type="scientific">Novipirellula caenicola</name>
    <dbReference type="NCBI Taxonomy" id="1536901"/>
    <lineage>
        <taxon>Bacteria</taxon>
        <taxon>Pseudomonadati</taxon>
        <taxon>Planctomycetota</taxon>
        <taxon>Planctomycetia</taxon>
        <taxon>Pirellulales</taxon>
        <taxon>Pirellulaceae</taxon>
        <taxon>Novipirellula</taxon>
    </lineage>
</organism>
<comment type="caution">
    <text evidence="1">The sequence shown here is derived from an EMBL/GenBank/DDBJ whole genome shotgun (WGS) entry which is preliminary data.</text>
</comment>
<keyword evidence="2" id="KW-1185">Reference proteome</keyword>
<sequence>MQYSAKHFNGVLGCIEPHSPLAFGDVNRRRFNDPAAFRHKAACLEHGLGIRLVPRCSPYHKKLSNALPCLVLDLLAVYIRLTDVVDATVGGDLILA</sequence>
<reference evidence="1 2" key="1">
    <citation type="submission" date="2024-02" db="EMBL/GenBank/DDBJ databases">
        <title>Rhodopirellula caenicola NBRC 110016.</title>
        <authorList>
            <person name="Ichikawa N."/>
            <person name="Katano-Makiyama Y."/>
            <person name="Hidaka K."/>
        </authorList>
    </citation>
    <scope>NUCLEOTIDE SEQUENCE [LARGE SCALE GENOMIC DNA]</scope>
    <source>
        <strain evidence="1 2">NBRC 110016</strain>
    </source>
</reference>
<dbReference type="EMBL" id="BAABRO010000004">
    <property type="protein sequence ID" value="GAA5506995.1"/>
    <property type="molecule type" value="Genomic_DNA"/>
</dbReference>
<dbReference type="Proteomes" id="UP001416858">
    <property type="component" value="Unassembled WGS sequence"/>
</dbReference>
<accession>A0ABP9VQU9</accession>
<proteinExistence type="predicted"/>
<protein>
    <submittedName>
        <fullName evidence="1">Uncharacterized protein</fullName>
    </submittedName>
</protein>
<name>A0ABP9VQU9_9BACT</name>
<gene>
    <name evidence="1" type="ORF">Rcae01_02449</name>
</gene>
<evidence type="ECO:0000313" key="2">
    <source>
        <dbReference type="Proteomes" id="UP001416858"/>
    </source>
</evidence>